<dbReference type="GO" id="GO:0031218">
    <property type="term" value="F:arabinogalactan endo-1,4-beta-galactosidase activity"/>
    <property type="evidence" value="ECO:0007669"/>
    <property type="project" value="UniProtKB-EC"/>
</dbReference>
<accession>A0A2N5N322</accession>
<proteinExistence type="inferred from homology"/>
<dbReference type="GO" id="GO:0045490">
    <property type="term" value="P:pectin catabolic process"/>
    <property type="evidence" value="ECO:0007669"/>
    <property type="project" value="TreeGrafter"/>
</dbReference>
<evidence type="ECO:0000256" key="1">
    <source>
        <dbReference type="ARBA" id="ARBA00001695"/>
    </source>
</evidence>
<evidence type="ECO:0000256" key="6">
    <source>
        <dbReference type="RuleBase" id="RU361192"/>
    </source>
</evidence>
<keyword evidence="8" id="KW-0472">Membrane</keyword>
<comment type="similarity">
    <text evidence="2 6">Belongs to the glycosyl hydrolase 53 family.</text>
</comment>
<name>A0A2N5N322_9BACL</name>
<sequence>MNRLGQSGQRQEEAHETPLGGQLQETPARLGEKHERPGSGRQAWKRRWKQTAAILMAALLLLLAPAWEGAGAGVGGKAEAAPAFAKGADISWVAAMEAQGYKWKDKNGVTRDIFNILKNDYGLNSARIRVWVNPNMSDYGNGYLNADKAAELAARAKAQGMSVMLSLHYSDSWADPGKQTKPYAWTGFTFNQLMDAVWSHTVYVMNTMKAKGVTPDWVQIGNETNDGMLWQDGRASVNMKNYAWLVNTGNNAVKSIFPSTKTIVHLANGYDNALFVWNIGGLIANGATFDYIGMSLYPSVSDWQTKVTQTVANANDMIARYGKSVMICEIGLDYNQPAASKSFIADIKTKIRNISGGKGLGVFYWEPQSTPGYNGGYNKGAWQADGKPTIALDGFLN</sequence>
<evidence type="ECO:0000313" key="9">
    <source>
        <dbReference type="EMBL" id="PLT44735.1"/>
    </source>
</evidence>
<reference evidence="9 10" key="1">
    <citation type="submission" date="2017-05" db="EMBL/GenBank/DDBJ databases">
        <title>Functional genome analysis of Paenibacillus pasadenensis strain R16: insights on endophytic life style and antifungal activity.</title>
        <authorList>
            <person name="Passera A."/>
            <person name="Marcolungo L."/>
            <person name="Casati P."/>
            <person name="Brasca M."/>
            <person name="Quaglino F."/>
            <person name="Delledonne M."/>
        </authorList>
    </citation>
    <scope>NUCLEOTIDE SEQUENCE [LARGE SCALE GENOMIC DNA]</scope>
    <source>
        <strain evidence="9 10">R16</strain>
    </source>
</reference>
<evidence type="ECO:0000256" key="5">
    <source>
        <dbReference type="ARBA" id="ARBA00023295"/>
    </source>
</evidence>
<protein>
    <recommendedName>
        <fullName evidence="3 6">Arabinogalactan endo-beta-1,4-galactanase</fullName>
        <ecNumber evidence="3 6">3.2.1.89</ecNumber>
    </recommendedName>
</protein>
<dbReference type="SUPFAM" id="SSF51445">
    <property type="entry name" value="(Trans)glycosidases"/>
    <property type="match status" value="1"/>
</dbReference>
<dbReference type="EC" id="3.2.1.89" evidence="3 6"/>
<feature type="region of interest" description="Disordered" evidence="7">
    <location>
        <begin position="1"/>
        <end position="43"/>
    </location>
</feature>
<evidence type="ECO:0000256" key="3">
    <source>
        <dbReference type="ARBA" id="ARBA00012556"/>
    </source>
</evidence>
<keyword evidence="8" id="KW-0812">Transmembrane</keyword>
<feature type="transmembrane region" description="Helical" evidence="8">
    <location>
        <begin position="51"/>
        <end position="67"/>
    </location>
</feature>
<dbReference type="PANTHER" id="PTHR34983">
    <property type="entry name" value="ARABINOGALACTAN ENDO-BETA-1,4-GALACTANASE A"/>
    <property type="match status" value="1"/>
</dbReference>
<comment type="caution">
    <text evidence="9">The sequence shown here is derived from an EMBL/GenBank/DDBJ whole genome shotgun (WGS) entry which is preliminary data.</text>
</comment>
<dbReference type="PANTHER" id="PTHR34983:SF1">
    <property type="entry name" value="ARABINOGALACTAN ENDO-BETA-1,4-GALACTANASE A"/>
    <property type="match status" value="1"/>
</dbReference>
<evidence type="ECO:0000256" key="7">
    <source>
        <dbReference type="SAM" id="MobiDB-lite"/>
    </source>
</evidence>
<dbReference type="Pfam" id="PF07745">
    <property type="entry name" value="Glyco_hydro_53"/>
    <property type="match status" value="1"/>
</dbReference>
<evidence type="ECO:0000256" key="2">
    <source>
        <dbReference type="ARBA" id="ARBA00010687"/>
    </source>
</evidence>
<dbReference type="GO" id="GO:0015926">
    <property type="term" value="F:glucosidase activity"/>
    <property type="evidence" value="ECO:0007669"/>
    <property type="project" value="InterPro"/>
</dbReference>
<evidence type="ECO:0000256" key="4">
    <source>
        <dbReference type="ARBA" id="ARBA00022801"/>
    </source>
</evidence>
<keyword evidence="4 6" id="KW-0378">Hydrolase</keyword>
<dbReference type="InterPro" id="IPR017853">
    <property type="entry name" value="GH"/>
</dbReference>
<keyword evidence="5 6" id="KW-0326">Glycosidase</keyword>
<keyword evidence="10" id="KW-1185">Reference proteome</keyword>
<dbReference type="Proteomes" id="UP000234789">
    <property type="component" value="Unassembled WGS sequence"/>
</dbReference>
<evidence type="ECO:0000313" key="10">
    <source>
        <dbReference type="Proteomes" id="UP000234789"/>
    </source>
</evidence>
<dbReference type="InterPro" id="IPR011683">
    <property type="entry name" value="Glyco_hydro_53"/>
</dbReference>
<keyword evidence="8" id="KW-1133">Transmembrane helix</keyword>
<dbReference type="Gene3D" id="3.20.20.80">
    <property type="entry name" value="Glycosidases"/>
    <property type="match status" value="1"/>
</dbReference>
<gene>
    <name evidence="9" type="ORF">B8V81_3166</name>
</gene>
<dbReference type="AlphaFoldDB" id="A0A2N5N322"/>
<dbReference type="EMBL" id="NFEZ01000004">
    <property type="protein sequence ID" value="PLT44735.1"/>
    <property type="molecule type" value="Genomic_DNA"/>
</dbReference>
<comment type="catalytic activity">
    <reaction evidence="1 6">
        <text>The enzyme specifically hydrolyzes (1-&gt;4)-beta-D-galactosidic linkages in type I arabinogalactans.</text>
        <dbReference type="EC" id="3.2.1.89"/>
    </reaction>
</comment>
<evidence type="ECO:0000256" key="8">
    <source>
        <dbReference type="SAM" id="Phobius"/>
    </source>
</evidence>
<organism evidence="9 10">
    <name type="scientific">Paenibacillus pasadenensis</name>
    <dbReference type="NCBI Taxonomy" id="217090"/>
    <lineage>
        <taxon>Bacteria</taxon>
        <taxon>Bacillati</taxon>
        <taxon>Bacillota</taxon>
        <taxon>Bacilli</taxon>
        <taxon>Bacillales</taxon>
        <taxon>Paenibacillaceae</taxon>
        <taxon>Paenibacillus</taxon>
    </lineage>
</organism>